<sequence>MLRRFPVFSFDREAYKRRRTVERRIDPNKVITHGPDMFRVVSSLATGQARAYDVLRMFGGEGRPTPPGTAFAEYGRIAKTPHLLRVGDSTGAVRSDGQDLADGARCAAPDSG</sequence>
<feature type="domain" description="Tn3 transposase DDE" evidence="2">
    <location>
        <begin position="15"/>
        <end position="88"/>
    </location>
</feature>
<feature type="region of interest" description="Disordered" evidence="1">
    <location>
        <begin position="88"/>
        <end position="112"/>
    </location>
</feature>
<evidence type="ECO:0000313" key="3">
    <source>
        <dbReference type="EMBL" id="RDG35155.1"/>
    </source>
</evidence>
<dbReference type="InterPro" id="IPR002513">
    <property type="entry name" value="Tn3_Tnp_DDE_dom"/>
</dbReference>
<gene>
    <name evidence="3" type="ORF">DVH02_26910</name>
</gene>
<organism evidence="3 4">
    <name type="scientific">Streptomyces corynorhini</name>
    <dbReference type="NCBI Taxonomy" id="2282652"/>
    <lineage>
        <taxon>Bacteria</taxon>
        <taxon>Bacillati</taxon>
        <taxon>Actinomycetota</taxon>
        <taxon>Actinomycetes</taxon>
        <taxon>Kitasatosporales</taxon>
        <taxon>Streptomycetaceae</taxon>
        <taxon>Streptomyces</taxon>
    </lineage>
</organism>
<reference evidence="3 4" key="1">
    <citation type="submission" date="2018-07" db="EMBL/GenBank/DDBJ databases">
        <title>Streptomyces species from bats.</title>
        <authorList>
            <person name="Dunlap C."/>
        </authorList>
    </citation>
    <scope>NUCLEOTIDE SEQUENCE [LARGE SCALE GENOMIC DNA]</scope>
    <source>
        <strain evidence="3 4">AC230</strain>
    </source>
</reference>
<dbReference type="OrthoDB" id="3538665at2"/>
<protein>
    <recommendedName>
        <fullName evidence="2">Tn3 transposase DDE domain-containing protein</fullName>
    </recommendedName>
</protein>
<comment type="caution">
    <text evidence="3">The sequence shown here is derived from an EMBL/GenBank/DDBJ whole genome shotgun (WGS) entry which is preliminary data.</text>
</comment>
<evidence type="ECO:0000256" key="1">
    <source>
        <dbReference type="SAM" id="MobiDB-lite"/>
    </source>
</evidence>
<dbReference type="Proteomes" id="UP000253741">
    <property type="component" value="Unassembled WGS sequence"/>
</dbReference>
<dbReference type="GO" id="GO:0004803">
    <property type="term" value="F:transposase activity"/>
    <property type="evidence" value="ECO:0007669"/>
    <property type="project" value="InterPro"/>
</dbReference>
<keyword evidence="4" id="KW-1185">Reference proteome</keyword>
<name>A0A370B6X0_9ACTN</name>
<evidence type="ECO:0000259" key="2">
    <source>
        <dbReference type="Pfam" id="PF01526"/>
    </source>
</evidence>
<accession>A0A370B6X0</accession>
<dbReference type="EMBL" id="QQNA01000246">
    <property type="protein sequence ID" value="RDG35155.1"/>
    <property type="molecule type" value="Genomic_DNA"/>
</dbReference>
<proteinExistence type="predicted"/>
<dbReference type="GO" id="GO:0006313">
    <property type="term" value="P:DNA transposition"/>
    <property type="evidence" value="ECO:0007669"/>
    <property type="project" value="InterPro"/>
</dbReference>
<evidence type="ECO:0000313" key="4">
    <source>
        <dbReference type="Proteomes" id="UP000253741"/>
    </source>
</evidence>
<dbReference type="Pfam" id="PF01526">
    <property type="entry name" value="DDE_Tnp_Tn3"/>
    <property type="match status" value="1"/>
</dbReference>
<dbReference type="AlphaFoldDB" id="A0A370B6X0"/>